<dbReference type="InterPro" id="IPR036537">
    <property type="entry name" value="Adaptor_Cbl_N_dom_sf"/>
</dbReference>
<dbReference type="HOGENOM" id="CLU_1245213_0_0_1"/>
<dbReference type="Proteomes" id="UP000016930">
    <property type="component" value="Unassembled WGS sequence"/>
</dbReference>
<name>M2R7Q7_CERS8</name>
<dbReference type="GO" id="GO:0007166">
    <property type="term" value="P:cell surface receptor signaling pathway"/>
    <property type="evidence" value="ECO:0007669"/>
    <property type="project" value="InterPro"/>
</dbReference>
<dbReference type="OrthoDB" id="2751318at2759"/>
<gene>
    <name evidence="1" type="ORF">CERSUDRAFT_97692</name>
</gene>
<dbReference type="Gene3D" id="1.20.930.20">
    <property type="entry name" value="Adaptor protein Cbl, N-terminal domain"/>
    <property type="match status" value="1"/>
</dbReference>
<dbReference type="EMBL" id="KB445803">
    <property type="protein sequence ID" value="EMD34432.1"/>
    <property type="molecule type" value="Genomic_DNA"/>
</dbReference>
<sequence length="201" mass="22158">MFIKKVLKKVSKTVKRARPSKETVSVVAGSIEVTFQVADAVANATSITPLQTATGLASGLIKCCKEMKGNYKKSQELAEGAQQLLKTLDDVKECDMNDAVRTALDCLVMTLCNIEEDMLSVAKSGRFRKLIHLKGNQEKIQDCTSRLSMACNAFQVKIGMMTHTVIVQQHSDERARLDSIGDDVKRVLTTCNGIGEYPWPF</sequence>
<dbReference type="AlphaFoldDB" id="M2R7Q7"/>
<evidence type="ECO:0000313" key="2">
    <source>
        <dbReference type="Proteomes" id="UP000016930"/>
    </source>
</evidence>
<accession>M2R7Q7</accession>
<protein>
    <recommendedName>
        <fullName evidence="3">Fungal N-terminal domain-containing protein</fullName>
    </recommendedName>
</protein>
<dbReference type="InterPro" id="IPR059179">
    <property type="entry name" value="MLKL-like_MCAfunc"/>
</dbReference>
<proteinExistence type="predicted"/>
<organism evidence="1 2">
    <name type="scientific">Ceriporiopsis subvermispora (strain B)</name>
    <name type="common">White-rot fungus</name>
    <name type="synonym">Gelatoporia subvermispora</name>
    <dbReference type="NCBI Taxonomy" id="914234"/>
    <lineage>
        <taxon>Eukaryota</taxon>
        <taxon>Fungi</taxon>
        <taxon>Dikarya</taxon>
        <taxon>Basidiomycota</taxon>
        <taxon>Agaricomycotina</taxon>
        <taxon>Agaricomycetes</taxon>
        <taxon>Polyporales</taxon>
        <taxon>Gelatoporiaceae</taxon>
        <taxon>Gelatoporia</taxon>
    </lineage>
</organism>
<keyword evidence="2" id="KW-1185">Reference proteome</keyword>
<reference evidence="1 2" key="1">
    <citation type="journal article" date="2012" name="Proc. Natl. Acad. Sci. U.S.A.">
        <title>Comparative genomics of Ceriporiopsis subvermispora and Phanerochaete chrysosporium provide insight into selective ligninolysis.</title>
        <authorList>
            <person name="Fernandez-Fueyo E."/>
            <person name="Ruiz-Duenas F.J."/>
            <person name="Ferreira P."/>
            <person name="Floudas D."/>
            <person name="Hibbett D.S."/>
            <person name="Canessa P."/>
            <person name="Larrondo L.F."/>
            <person name="James T.Y."/>
            <person name="Seelenfreund D."/>
            <person name="Lobos S."/>
            <person name="Polanco R."/>
            <person name="Tello M."/>
            <person name="Honda Y."/>
            <person name="Watanabe T."/>
            <person name="Watanabe T."/>
            <person name="Ryu J.S."/>
            <person name="Kubicek C.P."/>
            <person name="Schmoll M."/>
            <person name="Gaskell J."/>
            <person name="Hammel K.E."/>
            <person name="St John F.J."/>
            <person name="Vanden Wymelenberg A."/>
            <person name="Sabat G."/>
            <person name="Splinter BonDurant S."/>
            <person name="Syed K."/>
            <person name="Yadav J.S."/>
            <person name="Doddapaneni H."/>
            <person name="Subramanian V."/>
            <person name="Lavin J.L."/>
            <person name="Oguiza J.A."/>
            <person name="Perez G."/>
            <person name="Pisabarro A.G."/>
            <person name="Ramirez L."/>
            <person name="Santoyo F."/>
            <person name="Master E."/>
            <person name="Coutinho P.M."/>
            <person name="Henrissat B."/>
            <person name="Lombard V."/>
            <person name="Magnuson J.K."/>
            <person name="Kuees U."/>
            <person name="Hori C."/>
            <person name="Igarashi K."/>
            <person name="Samejima M."/>
            <person name="Held B.W."/>
            <person name="Barry K.W."/>
            <person name="LaButti K.M."/>
            <person name="Lapidus A."/>
            <person name="Lindquist E.A."/>
            <person name="Lucas S.M."/>
            <person name="Riley R."/>
            <person name="Salamov A.A."/>
            <person name="Hoffmeister D."/>
            <person name="Schwenk D."/>
            <person name="Hadar Y."/>
            <person name="Yarden O."/>
            <person name="de Vries R.P."/>
            <person name="Wiebenga A."/>
            <person name="Stenlid J."/>
            <person name="Eastwood D."/>
            <person name="Grigoriev I.V."/>
            <person name="Berka R.M."/>
            <person name="Blanchette R.A."/>
            <person name="Kersten P."/>
            <person name="Martinez A.T."/>
            <person name="Vicuna R."/>
            <person name="Cullen D."/>
        </authorList>
    </citation>
    <scope>NUCLEOTIDE SEQUENCE [LARGE SCALE GENOMIC DNA]</scope>
    <source>
        <strain evidence="1 2">B</strain>
    </source>
</reference>
<evidence type="ECO:0000313" key="1">
    <source>
        <dbReference type="EMBL" id="EMD34432.1"/>
    </source>
</evidence>
<evidence type="ECO:0008006" key="3">
    <source>
        <dbReference type="Google" id="ProtNLM"/>
    </source>
</evidence>
<dbReference type="CDD" id="cd21037">
    <property type="entry name" value="MLKL_NTD"/>
    <property type="match status" value="1"/>
</dbReference>